<dbReference type="InterPro" id="IPR050111">
    <property type="entry name" value="C-type_lectin/snaclec_domain"/>
</dbReference>
<dbReference type="AlphaFoldDB" id="A0A8D8PDL1"/>
<organism evidence="2">
    <name type="scientific">Culex pipiens</name>
    <name type="common">House mosquito</name>
    <dbReference type="NCBI Taxonomy" id="7175"/>
    <lineage>
        <taxon>Eukaryota</taxon>
        <taxon>Metazoa</taxon>
        <taxon>Ecdysozoa</taxon>
        <taxon>Arthropoda</taxon>
        <taxon>Hexapoda</taxon>
        <taxon>Insecta</taxon>
        <taxon>Pterygota</taxon>
        <taxon>Neoptera</taxon>
        <taxon>Endopterygota</taxon>
        <taxon>Diptera</taxon>
        <taxon>Nematocera</taxon>
        <taxon>Culicoidea</taxon>
        <taxon>Culicidae</taxon>
        <taxon>Culicinae</taxon>
        <taxon>Culicini</taxon>
        <taxon>Culex</taxon>
        <taxon>Culex</taxon>
    </lineage>
</organism>
<evidence type="ECO:0000259" key="1">
    <source>
        <dbReference type="PROSITE" id="PS50041"/>
    </source>
</evidence>
<dbReference type="EMBL" id="HBUE01232381">
    <property type="protein sequence ID" value="CAG6545480.1"/>
    <property type="molecule type" value="Transcribed_RNA"/>
</dbReference>
<dbReference type="EMBL" id="HBUE01339208">
    <property type="protein sequence ID" value="CAG6597625.1"/>
    <property type="molecule type" value="Transcribed_RNA"/>
</dbReference>
<dbReference type="EMBL" id="HBUE01092207">
    <property type="protein sequence ID" value="CAG6482066.1"/>
    <property type="molecule type" value="Transcribed_RNA"/>
</dbReference>
<keyword evidence="2" id="KW-0675">Receptor</keyword>
<name>A0A8D8PDL1_CULPI</name>
<dbReference type="PROSITE" id="PS50041">
    <property type="entry name" value="C_TYPE_LECTIN_2"/>
    <property type="match status" value="1"/>
</dbReference>
<feature type="domain" description="C-type lectin" evidence="1">
    <location>
        <begin position="40"/>
        <end position="160"/>
    </location>
</feature>
<dbReference type="Gene3D" id="3.10.100.10">
    <property type="entry name" value="Mannose-Binding Protein A, subunit A"/>
    <property type="match status" value="1"/>
</dbReference>
<reference evidence="2" key="1">
    <citation type="submission" date="2021-05" db="EMBL/GenBank/DDBJ databases">
        <authorList>
            <person name="Alioto T."/>
            <person name="Alioto T."/>
            <person name="Gomez Garrido J."/>
        </authorList>
    </citation>
    <scope>NUCLEOTIDE SEQUENCE</scope>
</reference>
<dbReference type="PANTHER" id="PTHR22803">
    <property type="entry name" value="MANNOSE, PHOSPHOLIPASE, LECTIN RECEPTOR RELATED"/>
    <property type="match status" value="1"/>
</dbReference>
<dbReference type="InterPro" id="IPR016187">
    <property type="entry name" value="CTDL_fold"/>
</dbReference>
<accession>A0A8D8PDL1</accession>
<dbReference type="Pfam" id="PF00059">
    <property type="entry name" value="Lectin_C"/>
    <property type="match status" value="1"/>
</dbReference>
<dbReference type="InterPro" id="IPR001304">
    <property type="entry name" value="C-type_lectin-like"/>
</dbReference>
<proteinExistence type="predicted"/>
<dbReference type="InterPro" id="IPR016186">
    <property type="entry name" value="C-type_lectin-like/link_sf"/>
</dbReference>
<dbReference type="SMART" id="SM00034">
    <property type="entry name" value="CLECT"/>
    <property type="match status" value="1"/>
</dbReference>
<dbReference type="SUPFAM" id="SSF56436">
    <property type="entry name" value="C-type lectin-like"/>
    <property type="match status" value="1"/>
</dbReference>
<sequence length="179" mass="20840">MSKQNRIRLLYLMSVATKMLQVKQFQVVLILLSVRFAIANGEKKYHIPVIKANWFKAVEFCHSLGMQLVTIDSREENDALAKFIQSTDKFNELKNEFWIGGSDLSEEGTFSWLGTGKLVTYANWSVNEPNNYHGIEDCMQLVYTPMYGQLWTWNDNICKKGHFYFICESVPKECIEEFK</sequence>
<evidence type="ECO:0000313" key="2">
    <source>
        <dbReference type="EMBL" id="CAG6597625.1"/>
    </source>
</evidence>
<dbReference type="CDD" id="cd00037">
    <property type="entry name" value="CLECT"/>
    <property type="match status" value="1"/>
</dbReference>
<protein>
    <submittedName>
        <fullName evidence="2">Macrophage mannose receptor 1</fullName>
    </submittedName>
</protein>